<sequence length="466" mass="52178">MNNEWLNNLRSRMDDHEEDVPEGLWDDIRDELFSGEENSSIPGFIPGIHDERNDKKEERAGAGKKTLFYRLGGIAAAIALLFMLTKMLPQDDTGKILSKKPADVKKEKGNHSLRPLETGHISSSEVKSGTVPFLAEKISKAVDPEKNSGQNYFHPEENNGAGNIQNSHEIIKLPAATESFHQESKIAQKVPHADDTVKESAIEKTSDEVLFKREELKEVYAENTKHTAKKSRDKKSWMLSMLTGNVASNSAEQQFPGYASITGKAMNVEQVWSTSEYHDDPLTAIFLANQSQPVEARIRHKVPVTFGLSLYYNVGKRWGIGTGLNYTKLSSELHSGTENNYIKGDQTVHYIGIPVQVNYNVIQKGRFTGYVTGGALIEKPIAGNITTTYVVNDEIKESSKERVEPKPFQFSVNTAVGFQLKVIDKVGIYAEPGIGYHFREEDAPNTIYKEKPFHFNMKFGIRVLLD</sequence>
<feature type="transmembrane region" description="Helical" evidence="1">
    <location>
        <begin position="67"/>
        <end position="88"/>
    </location>
</feature>
<keyword evidence="1" id="KW-0812">Transmembrane</keyword>
<keyword evidence="1" id="KW-1133">Transmembrane helix</keyword>
<dbReference type="RefSeq" id="WP_149387497.1">
    <property type="nucleotide sequence ID" value="NZ_VTRU01000002.1"/>
</dbReference>
<reference evidence="3 4" key="1">
    <citation type="submission" date="2019-08" db="EMBL/GenBank/DDBJ databases">
        <title>Draft genome sequence of Chryseobacterium sp. Gsoil 183.</title>
        <authorList>
            <person name="Im W.-T."/>
        </authorList>
    </citation>
    <scope>NUCLEOTIDE SEQUENCE [LARGE SCALE GENOMIC DNA]</scope>
    <source>
        <strain evidence="3 4">Gsoil 183</strain>
    </source>
</reference>
<accession>A0A5D8ZPF4</accession>
<evidence type="ECO:0000313" key="4">
    <source>
        <dbReference type="Proteomes" id="UP000323884"/>
    </source>
</evidence>
<evidence type="ECO:0000259" key="2">
    <source>
        <dbReference type="Pfam" id="PF13568"/>
    </source>
</evidence>
<protein>
    <submittedName>
        <fullName evidence="3">PorT family protein</fullName>
    </submittedName>
</protein>
<proteinExistence type="predicted"/>
<keyword evidence="1" id="KW-0472">Membrane</keyword>
<dbReference type="Gene3D" id="2.40.160.20">
    <property type="match status" value="1"/>
</dbReference>
<comment type="caution">
    <text evidence="3">The sequence shown here is derived from an EMBL/GenBank/DDBJ whole genome shotgun (WGS) entry which is preliminary data.</text>
</comment>
<dbReference type="EMBL" id="VTRU01000002">
    <property type="protein sequence ID" value="TZF95972.1"/>
    <property type="molecule type" value="Genomic_DNA"/>
</dbReference>
<dbReference type="SUPFAM" id="SSF56925">
    <property type="entry name" value="OMPA-like"/>
    <property type="match status" value="1"/>
</dbReference>
<dbReference type="OrthoDB" id="1150526at2"/>
<dbReference type="AlphaFoldDB" id="A0A5D8ZPF4"/>
<evidence type="ECO:0000313" key="3">
    <source>
        <dbReference type="EMBL" id="TZF95972.1"/>
    </source>
</evidence>
<name>A0A5D8ZPF4_9FLAO</name>
<feature type="domain" description="Outer membrane protein beta-barrel" evidence="2">
    <location>
        <begin position="297"/>
        <end position="420"/>
    </location>
</feature>
<dbReference type="Pfam" id="PF13568">
    <property type="entry name" value="OMP_b-brl_2"/>
    <property type="match status" value="1"/>
</dbReference>
<evidence type="ECO:0000256" key="1">
    <source>
        <dbReference type="SAM" id="Phobius"/>
    </source>
</evidence>
<keyword evidence="4" id="KW-1185">Reference proteome</keyword>
<dbReference type="InterPro" id="IPR025665">
    <property type="entry name" value="Beta-barrel_OMP_2"/>
</dbReference>
<organism evidence="3 4">
    <name type="scientific">Chryseobacterium panacisoli</name>
    <dbReference type="NCBI Taxonomy" id="1807141"/>
    <lineage>
        <taxon>Bacteria</taxon>
        <taxon>Pseudomonadati</taxon>
        <taxon>Bacteroidota</taxon>
        <taxon>Flavobacteriia</taxon>
        <taxon>Flavobacteriales</taxon>
        <taxon>Weeksellaceae</taxon>
        <taxon>Chryseobacterium group</taxon>
        <taxon>Chryseobacterium</taxon>
    </lineage>
</organism>
<dbReference type="InterPro" id="IPR011250">
    <property type="entry name" value="OMP/PagP_B-barrel"/>
</dbReference>
<gene>
    <name evidence="3" type="ORF">FW781_11070</name>
</gene>
<dbReference type="Proteomes" id="UP000323884">
    <property type="component" value="Unassembled WGS sequence"/>
</dbReference>